<evidence type="ECO:0008006" key="4">
    <source>
        <dbReference type="Google" id="ProtNLM"/>
    </source>
</evidence>
<keyword evidence="1" id="KW-1133">Transmembrane helix</keyword>
<dbReference type="EMBL" id="CP070872">
    <property type="protein sequence ID" value="QSE76693.1"/>
    <property type="molecule type" value="Genomic_DNA"/>
</dbReference>
<evidence type="ECO:0000313" key="3">
    <source>
        <dbReference type="Proteomes" id="UP000663608"/>
    </source>
</evidence>
<sequence length="138" mass="16586">MSEQSKRKEVPKYSYKLSLDQPFWIQQLTDNFALRKAVRLSLFAYFFILFILLYFTLGKLIPYFQWGVKAMLIGFISWQISVKISDLRPDDKLPPVFVWDFFVYQFNYGMKNIEIYKGQKYEKEALRNADEFMEDGEN</sequence>
<keyword evidence="1" id="KW-0472">Membrane</keyword>
<dbReference type="Pfam" id="PF12648">
    <property type="entry name" value="TcpE"/>
    <property type="match status" value="1"/>
</dbReference>
<dbReference type="InterPro" id="IPR025608">
    <property type="entry name" value="TcpE"/>
</dbReference>
<dbReference type="RefSeq" id="WP_200406919.1">
    <property type="nucleotide sequence ID" value="NZ_BNDT01000002.1"/>
</dbReference>
<gene>
    <name evidence="2" type="ORF">JW886_09615</name>
</gene>
<name>A0AA45QR77_9LACT</name>
<feature type="transmembrane region" description="Helical" evidence="1">
    <location>
        <begin position="37"/>
        <end position="57"/>
    </location>
</feature>
<accession>A0AA45QR77</accession>
<keyword evidence="3" id="KW-1185">Reference proteome</keyword>
<dbReference type="AlphaFoldDB" id="A0AA45QR77"/>
<dbReference type="KEGG" id="lti:JW886_09615"/>
<evidence type="ECO:0000256" key="1">
    <source>
        <dbReference type="SAM" id="Phobius"/>
    </source>
</evidence>
<evidence type="ECO:0000313" key="2">
    <source>
        <dbReference type="EMBL" id="QSE76693.1"/>
    </source>
</evidence>
<proteinExistence type="predicted"/>
<protein>
    <recommendedName>
        <fullName evidence="4">Conjugal transfer protein</fullName>
    </recommendedName>
</protein>
<organism evidence="2 3">
    <name type="scientific">Lactococcus taiwanensis</name>
    <dbReference type="NCBI Taxonomy" id="1151742"/>
    <lineage>
        <taxon>Bacteria</taxon>
        <taxon>Bacillati</taxon>
        <taxon>Bacillota</taxon>
        <taxon>Bacilli</taxon>
        <taxon>Lactobacillales</taxon>
        <taxon>Streptococcaceae</taxon>
        <taxon>Lactococcus</taxon>
    </lineage>
</organism>
<reference evidence="2 3" key="1">
    <citation type="submission" date="2021-02" db="EMBL/GenBank/DDBJ databases">
        <title>Complete genome sequence of Lactococcus lactis strain K_LL004.</title>
        <authorList>
            <person name="Kim H.B."/>
        </authorList>
    </citation>
    <scope>NUCLEOTIDE SEQUENCE [LARGE SCALE GENOMIC DNA]</scope>
    <source>
        <strain evidence="2 3">K_LL004</strain>
    </source>
</reference>
<dbReference type="Proteomes" id="UP000663608">
    <property type="component" value="Chromosome"/>
</dbReference>
<keyword evidence="1" id="KW-0812">Transmembrane</keyword>